<evidence type="ECO:0000313" key="1">
    <source>
        <dbReference type="EMBL" id="PQJ94628.1"/>
    </source>
</evidence>
<evidence type="ECO:0000313" key="2">
    <source>
        <dbReference type="Proteomes" id="UP000239273"/>
    </source>
</evidence>
<protein>
    <submittedName>
        <fullName evidence="1">Uncharacterized protein</fullName>
    </submittedName>
</protein>
<sequence length="59" mass="6749">MQLAEITRNQSQIPQWKTCSLCHTNAFCFQVTSVTSAWIRAGLGQQKCTWRCEKCQPNS</sequence>
<proteinExistence type="predicted"/>
<comment type="caution">
    <text evidence="1">The sequence shown here is derived from an EMBL/GenBank/DDBJ whole genome shotgun (WGS) entry which is preliminary data.</text>
</comment>
<name>A0A2S7XMF3_9GAMM</name>
<dbReference type="AlphaFoldDB" id="A0A2S7XMF3"/>
<reference evidence="1 2" key="1">
    <citation type="submission" date="2016-12" db="EMBL/GenBank/DDBJ databases">
        <title>Diversity of luminous bacteria.</title>
        <authorList>
            <person name="Yoshizawa S."/>
            <person name="Kogure K."/>
        </authorList>
    </citation>
    <scope>NUCLEOTIDE SEQUENCE [LARGE SCALE GENOMIC DNA]</scope>
    <source>
        <strain evidence="1 2">NBRC 105001</strain>
    </source>
</reference>
<dbReference type="Proteomes" id="UP000239273">
    <property type="component" value="Unassembled WGS sequence"/>
</dbReference>
<gene>
    <name evidence="1" type="ORF">BTO23_03300</name>
</gene>
<accession>A0A2S7XMF3</accession>
<dbReference type="EMBL" id="MSCP01000001">
    <property type="protein sequence ID" value="PQJ94628.1"/>
    <property type="molecule type" value="Genomic_DNA"/>
</dbReference>
<organism evidence="1 2">
    <name type="scientific">Aliivibrio sifiae</name>
    <dbReference type="NCBI Taxonomy" id="566293"/>
    <lineage>
        <taxon>Bacteria</taxon>
        <taxon>Pseudomonadati</taxon>
        <taxon>Pseudomonadota</taxon>
        <taxon>Gammaproteobacteria</taxon>
        <taxon>Vibrionales</taxon>
        <taxon>Vibrionaceae</taxon>
        <taxon>Aliivibrio</taxon>
    </lineage>
</organism>